<dbReference type="GO" id="GO:0050661">
    <property type="term" value="F:NADP binding"/>
    <property type="evidence" value="ECO:0007669"/>
    <property type="project" value="InterPro"/>
</dbReference>
<evidence type="ECO:0000256" key="17">
    <source>
        <dbReference type="SAM" id="Phobius"/>
    </source>
</evidence>
<feature type="domain" description="NADP transhydrogenase beta-like" evidence="18">
    <location>
        <begin position="7"/>
        <end position="475"/>
    </location>
</feature>
<dbReference type="SUPFAM" id="SSF52467">
    <property type="entry name" value="DHS-like NAD/FAD-binding domain"/>
    <property type="match status" value="1"/>
</dbReference>
<dbReference type="RefSeq" id="WP_042127703.1">
    <property type="nucleotide sequence ID" value="NZ_FZOL01000021.1"/>
</dbReference>
<dbReference type="GO" id="GO:0005886">
    <property type="term" value="C:plasma membrane"/>
    <property type="evidence" value="ECO:0007669"/>
    <property type="project" value="UniProtKB-SubCell"/>
</dbReference>
<feature type="transmembrane region" description="Helical" evidence="17">
    <location>
        <begin position="137"/>
        <end position="159"/>
    </location>
</feature>
<gene>
    <name evidence="19" type="ORF">SAMN05444352_1216</name>
</gene>
<dbReference type="EMBL" id="FZOL01000021">
    <property type="protein sequence ID" value="SNT00626.1"/>
    <property type="molecule type" value="Genomic_DNA"/>
</dbReference>
<keyword evidence="11 16" id="KW-1278">Translocase</keyword>
<keyword evidence="10 16" id="KW-0521">NADP</keyword>
<evidence type="ECO:0000256" key="3">
    <source>
        <dbReference type="ARBA" id="ARBA00007919"/>
    </source>
</evidence>
<keyword evidence="9 17" id="KW-0812">Transmembrane</keyword>
<evidence type="ECO:0000256" key="12">
    <source>
        <dbReference type="ARBA" id="ARBA00022989"/>
    </source>
</evidence>
<evidence type="ECO:0000256" key="10">
    <source>
        <dbReference type="ARBA" id="ARBA00022857"/>
    </source>
</evidence>
<evidence type="ECO:0000256" key="1">
    <source>
        <dbReference type="ARBA" id="ARBA00003943"/>
    </source>
</evidence>
<dbReference type="InterPro" id="IPR029035">
    <property type="entry name" value="DHS-like_NAD/FAD-binding_dom"/>
</dbReference>
<dbReference type="Proteomes" id="UP000198407">
    <property type="component" value="Unassembled WGS sequence"/>
</dbReference>
<dbReference type="AlphaFoldDB" id="A0A239J3L7"/>
<evidence type="ECO:0000313" key="20">
    <source>
        <dbReference type="Proteomes" id="UP000198407"/>
    </source>
</evidence>
<dbReference type="OrthoDB" id="9763786at2"/>
<evidence type="ECO:0000256" key="7">
    <source>
        <dbReference type="ARBA" id="ARBA00022475"/>
    </source>
</evidence>
<feature type="transmembrane region" description="Helical" evidence="17">
    <location>
        <begin position="180"/>
        <end position="197"/>
    </location>
</feature>
<comment type="catalytic activity">
    <reaction evidence="15 16">
        <text>NAD(+) + NADPH + H(+)(in) = NADH + NADP(+) + H(+)(out)</text>
        <dbReference type="Rhea" id="RHEA:47992"/>
        <dbReference type="ChEBI" id="CHEBI:15378"/>
        <dbReference type="ChEBI" id="CHEBI:57540"/>
        <dbReference type="ChEBI" id="CHEBI:57783"/>
        <dbReference type="ChEBI" id="CHEBI:57945"/>
        <dbReference type="ChEBI" id="CHEBI:58349"/>
        <dbReference type="EC" id="7.1.1.1"/>
    </reaction>
</comment>
<dbReference type="FunFam" id="3.40.50.1220:FF:000002">
    <property type="entry name" value="NAD(P) transhydrogenase subunit beta"/>
    <property type="match status" value="1"/>
</dbReference>
<dbReference type="PANTHER" id="PTHR44758:SF1">
    <property type="entry name" value="NAD(P) TRANSHYDROGENASE SUBUNIT BETA"/>
    <property type="match status" value="1"/>
</dbReference>
<evidence type="ECO:0000313" key="19">
    <source>
        <dbReference type="EMBL" id="SNT00626.1"/>
    </source>
</evidence>
<dbReference type="Gene3D" id="3.40.50.1220">
    <property type="entry name" value="TPP-binding domain"/>
    <property type="match status" value="1"/>
</dbReference>
<dbReference type="GO" id="GO:0008750">
    <property type="term" value="F:proton-translocating NAD(P)+ transhydrogenase activity"/>
    <property type="evidence" value="ECO:0007669"/>
    <property type="project" value="UniProtKB-EC"/>
</dbReference>
<comment type="similarity">
    <text evidence="3 16">Belongs to the PNT beta subunit family.</text>
</comment>
<keyword evidence="13 16" id="KW-0520">NAD</keyword>
<dbReference type="Pfam" id="PF02233">
    <property type="entry name" value="PNTB"/>
    <property type="match status" value="1"/>
</dbReference>
<feature type="transmembrane region" description="Helical" evidence="17">
    <location>
        <begin position="6"/>
        <end position="24"/>
    </location>
</feature>
<evidence type="ECO:0000256" key="9">
    <source>
        <dbReference type="ARBA" id="ARBA00022692"/>
    </source>
</evidence>
<dbReference type="EC" id="7.1.1.1" evidence="5 16"/>
<keyword evidence="14 16" id="KW-0472">Membrane</keyword>
<keyword evidence="8 16" id="KW-0997">Cell inner membrane</keyword>
<evidence type="ECO:0000256" key="13">
    <source>
        <dbReference type="ARBA" id="ARBA00023027"/>
    </source>
</evidence>
<feature type="transmembrane region" description="Helical" evidence="17">
    <location>
        <begin position="63"/>
        <end position="81"/>
    </location>
</feature>
<comment type="function">
    <text evidence="1 16">The transhydrogenation between NADH and NADP is coupled to respiration and ATP hydrolysis and functions as a proton pump across the membrane.</text>
</comment>
<dbReference type="STRING" id="1215104.GCA_000730585_01537"/>
<evidence type="ECO:0000256" key="8">
    <source>
        <dbReference type="ARBA" id="ARBA00022519"/>
    </source>
</evidence>
<evidence type="ECO:0000256" key="5">
    <source>
        <dbReference type="ARBA" id="ARBA00012943"/>
    </source>
</evidence>
<accession>A0A239J3L7</accession>
<evidence type="ECO:0000256" key="6">
    <source>
        <dbReference type="ARBA" id="ARBA00014581"/>
    </source>
</evidence>
<keyword evidence="12 17" id="KW-1133">Transmembrane helix</keyword>
<evidence type="ECO:0000256" key="11">
    <source>
        <dbReference type="ARBA" id="ARBA00022967"/>
    </source>
</evidence>
<dbReference type="InterPro" id="IPR034300">
    <property type="entry name" value="PNTB-like"/>
</dbReference>
<feature type="transmembrane region" description="Helical" evidence="17">
    <location>
        <begin position="203"/>
        <end position="222"/>
    </location>
</feature>
<keyword evidence="20" id="KW-1185">Reference proteome</keyword>
<protein>
    <recommendedName>
        <fullName evidence="6 16">NAD(P) transhydrogenase subunit beta</fullName>
        <ecNumber evidence="5 16">7.1.1.1</ecNumber>
    </recommendedName>
    <alternativeName>
        <fullName evidence="16">Nicotinamide nucleotide transhydrogenase subunit beta</fullName>
    </alternativeName>
</protein>
<evidence type="ECO:0000256" key="16">
    <source>
        <dbReference type="PIRNR" id="PIRNR000204"/>
    </source>
</evidence>
<comment type="subcellular location">
    <subcellularLocation>
        <location evidence="2">Cell inner membrane</location>
        <topology evidence="2">Multi-pass membrane protein</topology>
    </subcellularLocation>
</comment>
<organism evidence="19 20">
    <name type="scientific">Pseudomonas japonica</name>
    <dbReference type="NCBI Taxonomy" id="256466"/>
    <lineage>
        <taxon>Bacteria</taxon>
        <taxon>Pseudomonadati</taxon>
        <taxon>Pseudomonadota</taxon>
        <taxon>Gammaproteobacteria</taxon>
        <taxon>Pseudomonadales</taxon>
        <taxon>Pseudomonadaceae</taxon>
        <taxon>Pseudomonas</taxon>
    </lineage>
</organism>
<feature type="transmembrane region" description="Helical" evidence="17">
    <location>
        <begin position="93"/>
        <end position="114"/>
    </location>
</feature>
<feature type="transmembrane region" description="Helical" evidence="17">
    <location>
        <begin position="36"/>
        <end position="57"/>
    </location>
</feature>
<feature type="transmembrane region" description="Helical" evidence="17">
    <location>
        <begin position="253"/>
        <end position="273"/>
    </location>
</feature>
<comment type="subunit">
    <text evidence="4">Heterodimer of an alpha and a beta chain.</text>
</comment>
<dbReference type="PIRSF" id="PIRSF000204">
    <property type="entry name" value="PNTB"/>
    <property type="match status" value="1"/>
</dbReference>
<evidence type="ECO:0000256" key="2">
    <source>
        <dbReference type="ARBA" id="ARBA00004429"/>
    </source>
</evidence>
<dbReference type="PANTHER" id="PTHR44758">
    <property type="entry name" value="NAD(P) TRANSHYDROGENASE SUBUNIT BETA"/>
    <property type="match status" value="1"/>
</dbReference>
<dbReference type="InterPro" id="IPR012136">
    <property type="entry name" value="NADH_DH_b"/>
</dbReference>
<reference evidence="20" key="1">
    <citation type="submission" date="2017-06" db="EMBL/GenBank/DDBJ databases">
        <authorList>
            <person name="Varghese N."/>
            <person name="Submissions S."/>
        </authorList>
    </citation>
    <scope>NUCLEOTIDE SEQUENCE [LARGE SCALE GENOMIC DNA]</scope>
    <source>
        <strain evidence="20">DSM 22348</strain>
    </source>
</reference>
<proteinExistence type="inferred from homology"/>
<evidence type="ECO:0000259" key="18">
    <source>
        <dbReference type="Pfam" id="PF02233"/>
    </source>
</evidence>
<sequence>MSMNLVTLLYLVASVCFIQALKGLSHPTTSRRGNLFGMLGMALAVFTTVGLIYKLGAELATDGIAYVLVGLLIGGSAGAIMAKRVEMTKMPELVAFMHSMIGLAAVFIAIAAVVEPQSLGIVSAISDPIPAGNRLELFLGAAIGAITFSGSVIAFGKLSGKYKFRLFQGAPVQFAGQHKINLVLGLATIGLGLVFTFTGDYTAFAVMLALAFIMGVLIIIPIGGADMPVVVSMLNSYSGWAAAGIGFSLNNSMLIIAGSLVGSSGAILSYIMCKAMNRSFFNVILGGFGGDTDAGAASGSKEQRPVKSGSADDATFLLSNADSVIIVPGYGLAVARAQHALKELTEKLTHAGVTVKYAIHPVAGRMPGHMNVLLAEAEVPYDQVFEMEDINSEFGQADVVLVLGANDVVNPAAKNDPKSPIAGMPILEAFKAKTIIVNKRSMASGYAGLDNELFYLDKTMMVFGDAKKVIEDMVKAVE</sequence>
<keyword evidence="7 16" id="KW-1003">Cell membrane</keyword>
<evidence type="ECO:0000256" key="14">
    <source>
        <dbReference type="ARBA" id="ARBA00023136"/>
    </source>
</evidence>
<evidence type="ECO:0000256" key="4">
    <source>
        <dbReference type="ARBA" id="ARBA00011870"/>
    </source>
</evidence>
<name>A0A239J3L7_9PSED</name>
<evidence type="ECO:0000256" key="15">
    <source>
        <dbReference type="ARBA" id="ARBA00048202"/>
    </source>
</evidence>